<accession>M3IUF5</accession>
<comment type="caution">
    <text evidence="3">The sequence shown here is derived from an EMBL/GenBank/DDBJ whole genome shotgun (WGS) entry which is preliminary data.</text>
</comment>
<feature type="compositionally biased region" description="Basic and acidic residues" evidence="2">
    <location>
        <begin position="157"/>
        <end position="166"/>
    </location>
</feature>
<feature type="compositionally biased region" description="Acidic residues" evidence="2">
    <location>
        <begin position="1"/>
        <end position="15"/>
    </location>
</feature>
<protein>
    <submittedName>
        <fullName evidence="3">Uncharacterized protein</fullName>
    </submittedName>
</protein>
<feature type="region of interest" description="Disordered" evidence="2">
    <location>
        <begin position="1"/>
        <end position="61"/>
    </location>
</feature>
<reference evidence="3 4" key="1">
    <citation type="submission" date="2013-02" db="EMBL/GenBank/DDBJ databases">
        <title>Genome sequence of Candida maltosa Xu316, a potential industrial strain for xylitol and ethanol production.</title>
        <authorList>
            <person name="Yu J."/>
            <person name="Wang Q."/>
            <person name="Geng X."/>
            <person name="Bao W."/>
            <person name="He P."/>
            <person name="Cai J."/>
        </authorList>
    </citation>
    <scope>NUCLEOTIDE SEQUENCE [LARGE SCALE GENOMIC DNA]</scope>
    <source>
        <strain evidence="4">Xu316</strain>
    </source>
</reference>
<feature type="compositionally biased region" description="Acidic residues" evidence="2">
    <location>
        <begin position="44"/>
        <end position="54"/>
    </location>
</feature>
<name>M3IUF5_CANMX</name>
<feature type="coiled-coil region" evidence="1">
    <location>
        <begin position="253"/>
        <end position="308"/>
    </location>
</feature>
<feature type="region of interest" description="Disordered" evidence="2">
    <location>
        <begin position="157"/>
        <end position="204"/>
    </location>
</feature>
<evidence type="ECO:0000313" key="4">
    <source>
        <dbReference type="Proteomes" id="UP000011777"/>
    </source>
</evidence>
<feature type="compositionally biased region" description="Polar residues" evidence="2">
    <location>
        <begin position="167"/>
        <end position="176"/>
    </location>
</feature>
<keyword evidence="1" id="KW-0175">Coiled coil</keyword>
<evidence type="ECO:0000256" key="1">
    <source>
        <dbReference type="SAM" id="Coils"/>
    </source>
</evidence>
<dbReference type="HOGENOM" id="CLU_077445_0_0_1"/>
<evidence type="ECO:0000313" key="3">
    <source>
        <dbReference type="EMBL" id="EMG50241.1"/>
    </source>
</evidence>
<gene>
    <name evidence="3" type="ORF">G210_4737</name>
</gene>
<sequence length="308" mass="35740">MSDDDELFNELDELDDSPKVNKVKFKKKPQQSTKTIQRTKLSFDEEEDDDDDGETPIIKTTSTTTNVLFRKKKLVKKSPSPEPIKKSINLSKYKPTEEPSSQLLELDHDDPENNPTIVNLDDISDDEIKQEIKQSNSEMFPPPPPPKKYVPIETNRHIHDDDENKTSIRQFANSLANEYKDDKNYDDGTEQQQDKIDFSDSNDDDGFVLSDSDMLRAETLIDFAEEFNEEIRSDEDDYYEGDGKLRYIDSSAIPTLEQQLENVKKLIEKTKADQQTRDELLKQLAIERELLEKQREEVVEMLNNLDLE</sequence>
<feature type="region of interest" description="Disordered" evidence="2">
    <location>
        <begin position="74"/>
        <end position="125"/>
    </location>
</feature>
<feature type="compositionally biased region" description="Basic and acidic residues" evidence="2">
    <location>
        <begin position="178"/>
        <end position="198"/>
    </location>
</feature>
<dbReference type="Proteomes" id="UP000011777">
    <property type="component" value="Unassembled WGS sequence"/>
</dbReference>
<dbReference type="eggNOG" id="ENOG502T3ZQ">
    <property type="taxonomic scope" value="Eukaryota"/>
</dbReference>
<evidence type="ECO:0000256" key="2">
    <source>
        <dbReference type="SAM" id="MobiDB-lite"/>
    </source>
</evidence>
<dbReference type="OrthoDB" id="4026228at2759"/>
<dbReference type="EMBL" id="AOGT01000328">
    <property type="protein sequence ID" value="EMG50241.1"/>
    <property type="molecule type" value="Genomic_DNA"/>
</dbReference>
<dbReference type="AlphaFoldDB" id="M3IUF5"/>
<proteinExistence type="predicted"/>
<organism evidence="3 4">
    <name type="scientific">Candida maltosa (strain Xu316)</name>
    <name type="common">Yeast</name>
    <dbReference type="NCBI Taxonomy" id="1245528"/>
    <lineage>
        <taxon>Eukaryota</taxon>
        <taxon>Fungi</taxon>
        <taxon>Dikarya</taxon>
        <taxon>Ascomycota</taxon>
        <taxon>Saccharomycotina</taxon>
        <taxon>Pichiomycetes</taxon>
        <taxon>Debaryomycetaceae</taxon>
        <taxon>Candida/Lodderomyces clade</taxon>
        <taxon>Candida</taxon>
    </lineage>
</organism>
<dbReference type="OMA" id="QIFNHSE"/>
<keyword evidence="4" id="KW-1185">Reference proteome</keyword>